<dbReference type="Proteomes" id="UP000319627">
    <property type="component" value="Unassembled WGS sequence"/>
</dbReference>
<gene>
    <name evidence="1" type="ORF">LX59_02933</name>
</gene>
<evidence type="ECO:0000313" key="1">
    <source>
        <dbReference type="EMBL" id="TWH63969.1"/>
    </source>
</evidence>
<dbReference type="EMBL" id="VLKG01000015">
    <property type="protein sequence ID" value="TWH63969.1"/>
    <property type="molecule type" value="Genomic_DNA"/>
</dbReference>
<evidence type="ECO:0000313" key="2">
    <source>
        <dbReference type="Proteomes" id="UP000319627"/>
    </source>
</evidence>
<dbReference type="RefSeq" id="WP_246118779.1">
    <property type="nucleotide sequence ID" value="NZ_VLKG01000015.1"/>
</dbReference>
<name>A0A562HYW4_9GAMM</name>
<sequence>MAKKRKKNPPPAAAYMGQGIPAGTPYTAYGYPPADLAASQQPSMATPNPAATGYGYAGAPAGAGPAFNQPGMAGLNAGLGGAQNPDPTAAYLNAAGLDAGLLQGLPNLLRSRHTEQFLLGLVIGGAAAWVLTDEELRNKLLKTGLKLYSGLMGGLEELKEQVADVRAELDAEQNGGI</sequence>
<proteinExistence type="predicted"/>
<dbReference type="AlphaFoldDB" id="A0A562HYW4"/>
<comment type="caution">
    <text evidence="1">The sequence shown here is derived from an EMBL/GenBank/DDBJ whole genome shotgun (WGS) entry which is preliminary data.</text>
</comment>
<accession>A0A562HYW4</accession>
<reference evidence="1 2" key="1">
    <citation type="submission" date="2019-07" db="EMBL/GenBank/DDBJ databases">
        <title>Genomic Encyclopedia of Type Strains, Phase I: the one thousand microbial genomes (KMG-I) project.</title>
        <authorList>
            <person name="Kyrpides N."/>
        </authorList>
    </citation>
    <scope>NUCLEOTIDE SEQUENCE [LARGE SCALE GENOMIC DNA]</scope>
    <source>
        <strain evidence="1 2">DSM 375</strain>
    </source>
</reference>
<keyword evidence="2" id="KW-1185">Reference proteome</keyword>
<organism evidence="1 2">
    <name type="scientific">Azomonas agilis</name>
    <dbReference type="NCBI Taxonomy" id="116849"/>
    <lineage>
        <taxon>Bacteria</taxon>
        <taxon>Pseudomonadati</taxon>
        <taxon>Pseudomonadota</taxon>
        <taxon>Gammaproteobacteria</taxon>
        <taxon>Pseudomonadales</taxon>
        <taxon>Pseudomonadaceae</taxon>
        <taxon>Azomonas</taxon>
    </lineage>
</organism>
<protein>
    <submittedName>
        <fullName evidence="1">Uncharacterized protein</fullName>
    </submittedName>
</protein>